<feature type="compositionally biased region" description="Low complexity" evidence="1">
    <location>
        <begin position="81"/>
        <end position="94"/>
    </location>
</feature>
<feature type="region of interest" description="Disordered" evidence="1">
    <location>
        <begin position="1"/>
        <end position="118"/>
    </location>
</feature>
<accession>A0A1V9XIF1</accession>
<evidence type="ECO:0000313" key="3">
    <source>
        <dbReference type="Proteomes" id="UP000192247"/>
    </source>
</evidence>
<evidence type="ECO:0000313" key="2">
    <source>
        <dbReference type="EMBL" id="OQR73330.1"/>
    </source>
</evidence>
<proteinExistence type="predicted"/>
<sequence>MPGVELRYSATYESPYREDTSTPLQSQQTSLSAGEDNSKPVVTIRGYDDRDAENGSTSRPPVEDYRLAGDEYDSAGGLGGVSSSSGSGSEGADSPPSPPTPLIKTLASPASKPLPVDPLRFVKAPLPTLCKQVPATQDNDL</sequence>
<evidence type="ECO:0000256" key="1">
    <source>
        <dbReference type="SAM" id="MobiDB-lite"/>
    </source>
</evidence>
<keyword evidence="3" id="KW-1185">Reference proteome</keyword>
<gene>
    <name evidence="2" type="ORF">BIW11_01162</name>
</gene>
<name>A0A1V9XIF1_9ACAR</name>
<reference evidence="2 3" key="1">
    <citation type="journal article" date="2017" name="Gigascience">
        <title>Draft genome of the honey bee ectoparasitic mite, Tropilaelaps mercedesae, is shaped by the parasitic life history.</title>
        <authorList>
            <person name="Dong X."/>
            <person name="Armstrong S.D."/>
            <person name="Xia D."/>
            <person name="Makepeace B.L."/>
            <person name="Darby A.C."/>
            <person name="Kadowaki T."/>
        </authorList>
    </citation>
    <scope>NUCLEOTIDE SEQUENCE [LARGE SCALE GENOMIC DNA]</scope>
    <source>
        <strain evidence="2">Wuxi-XJTLU</strain>
    </source>
</reference>
<comment type="caution">
    <text evidence="2">The sequence shown here is derived from an EMBL/GenBank/DDBJ whole genome shotgun (WGS) entry which is preliminary data.</text>
</comment>
<dbReference type="Proteomes" id="UP000192247">
    <property type="component" value="Unassembled WGS sequence"/>
</dbReference>
<dbReference type="InParanoid" id="A0A1V9XIF1"/>
<feature type="compositionally biased region" description="Low complexity" evidence="1">
    <location>
        <begin position="21"/>
        <end position="32"/>
    </location>
</feature>
<organism evidence="2 3">
    <name type="scientific">Tropilaelaps mercedesae</name>
    <dbReference type="NCBI Taxonomy" id="418985"/>
    <lineage>
        <taxon>Eukaryota</taxon>
        <taxon>Metazoa</taxon>
        <taxon>Ecdysozoa</taxon>
        <taxon>Arthropoda</taxon>
        <taxon>Chelicerata</taxon>
        <taxon>Arachnida</taxon>
        <taxon>Acari</taxon>
        <taxon>Parasitiformes</taxon>
        <taxon>Mesostigmata</taxon>
        <taxon>Gamasina</taxon>
        <taxon>Dermanyssoidea</taxon>
        <taxon>Laelapidae</taxon>
        <taxon>Tropilaelaps</taxon>
    </lineage>
</organism>
<protein>
    <submittedName>
        <fullName evidence="2">Uncharacterized protein</fullName>
    </submittedName>
</protein>
<dbReference type="EMBL" id="MNPL01010115">
    <property type="protein sequence ID" value="OQR73330.1"/>
    <property type="molecule type" value="Genomic_DNA"/>
</dbReference>
<dbReference type="AlphaFoldDB" id="A0A1V9XIF1"/>